<reference evidence="9" key="1">
    <citation type="journal article" date="2020" name="Nature">
        <title>Giant virus diversity and host interactions through global metagenomics.</title>
        <authorList>
            <person name="Schulz F."/>
            <person name="Roux S."/>
            <person name="Paez-Espino D."/>
            <person name="Jungbluth S."/>
            <person name="Walsh D.A."/>
            <person name="Denef V.J."/>
            <person name="McMahon K.D."/>
            <person name="Konstantinidis K.T."/>
            <person name="Eloe-Fadrosh E.A."/>
            <person name="Kyrpides N.C."/>
            <person name="Woyke T."/>
        </authorList>
    </citation>
    <scope>NUCLEOTIDE SEQUENCE</scope>
    <source>
        <strain evidence="9">GVMAG-S-1101182-85</strain>
    </source>
</reference>
<comment type="cofactor">
    <cofactor evidence="1">
        <name>FAD</name>
        <dbReference type="ChEBI" id="CHEBI:57692"/>
    </cofactor>
</comment>
<evidence type="ECO:0000256" key="1">
    <source>
        <dbReference type="ARBA" id="ARBA00001974"/>
    </source>
</evidence>
<dbReference type="InterPro" id="IPR036774">
    <property type="entry name" value="ERV/ALR_sulphydryl_oxid_sf"/>
</dbReference>
<keyword evidence="3" id="KW-0285">Flavoprotein</keyword>
<keyword evidence="5" id="KW-0560">Oxidoreductase</keyword>
<dbReference type="GO" id="GO:0005739">
    <property type="term" value="C:mitochondrion"/>
    <property type="evidence" value="ECO:0007669"/>
    <property type="project" value="TreeGrafter"/>
</dbReference>
<dbReference type="SUPFAM" id="SSF69000">
    <property type="entry name" value="FAD-dependent thiol oxidase"/>
    <property type="match status" value="1"/>
</dbReference>
<keyword evidence="7" id="KW-0472">Membrane</keyword>
<evidence type="ECO:0000256" key="6">
    <source>
        <dbReference type="ARBA" id="ARBA00023157"/>
    </source>
</evidence>
<evidence type="ECO:0000259" key="8">
    <source>
        <dbReference type="PROSITE" id="PS51324"/>
    </source>
</evidence>
<dbReference type="AlphaFoldDB" id="A0A6C0KD25"/>
<keyword evidence="7" id="KW-0812">Transmembrane</keyword>
<dbReference type="EMBL" id="MN740830">
    <property type="protein sequence ID" value="QHU14084.1"/>
    <property type="molecule type" value="Genomic_DNA"/>
</dbReference>
<dbReference type="PANTHER" id="PTHR12645:SF0">
    <property type="entry name" value="FAD-LINKED SULFHYDRYL OXIDASE ALR"/>
    <property type="match status" value="1"/>
</dbReference>
<dbReference type="Gene3D" id="1.20.120.310">
    <property type="entry name" value="ERV/ALR sulfhydryl oxidase domain"/>
    <property type="match status" value="1"/>
</dbReference>
<proteinExistence type="predicted"/>
<protein>
    <recommendedName>
        <fullName evidence="2">thiol oxidase</fullName>
        <ecNumber evidence="2">1.8.3.2</ecNumber>
    </recommendedName>
</protein>
<dbReference type="PANTHER" id="PTHR12645">
    <property type="entry name" value="ALR/ERV"/>
    <property type="match status" value="1"/>
</dbReference>
<dbReference type="InterPro" id="IPR017905">
    <property type="entry name" value="ERV/ALR_sulphydryl_oxidase"/>
</dbReference>
<feature type="transmembrane region" description="Helical" evidence="7">
    <location>
        <begin position="127"/>
        <end position="150"/>
    </location>
</feature>
<dbReference type="EC" id="1.8.3.2" evidence="2"/>
<feature type="domain" description="ERV/ALR sulfhydryl oxidase" evidence="8">
    <location>
        <begin position="1"/>
        <end position="103"/>
    </location>
</feature>
<name>A0A6C0KD25_9ZZZZ</name>
<dbReference type="InterPro" id="IPR039799">
    <property type="entry name" value="ALR/ERV"/>
</dbReference>
<evidence type="ECO:0000256" key="2">
    <source>
        <dbReference type="ARBA" id="ARBA00012512"/>
    </source>
</evidence>
<organism evidence="9">
    <name type="scientific">viral metagenome</name>
    <dbReference type="NCBI Taxonomy" id="1070528"/>
    <lineage>
        <taxon>unclassified sequences</taxon>
        <taxon>metagenomes</taxon>
        <taxon>organismal metagenomes</taxon>
    </lineage>
</organism>
<accession>A0A6C0KD25</accession>
<evidence type="ECO:0000256" key="7">
    <source>
        <dbReference type="SAM" id="Phobius"/>
    </source>
</evidence>
<keyword evidence="7" id="KW-1133">Transmembrane helix</keyword>
<evidence type="ECO:0000256" key="5">
    <source>
        <dbReference type="ARBA" id="ARBA00023002"/>
    </source>
</evidence>
<dbReference type="GO" id="GO:0050660">
    <property type="term" value="F:flavin adenine dinucleotide binding"/>
    <property type="evidence" value="ECO:0007669"/>
    <property type="project" value="TreeGrafter"/>
</dbReference>
<sequence length="157" mass="17766">MQIPPEVWGPFFWHSMHIVALGYSLEPNYSEKKAAKEYFESLQILIPCPVCRNHYTSHLAKMPIGPSLDSRTDLFRWTIDLHNEVNEMLGKRKLTETEVIQYYSRLGARGRSPVITSNDFMEADQQAIFKGACAGLAVAAVVGGALYFGLWRQKETA</sequence>
<evidence type="ECO:0000256" key="3">
    <source>
        <dbReference type="ARBA" id="ARBA00022630"/>
    </source>
</evidence>
<evidence type="ECO:0000313" key="9">
    <source>
        <dbReference type="EMBL" id="QHU14084.1"/>
    </source>
</evidence>
<dbReference type="Pfam" id="PF04777">
    <property type="entry name" value="Evr1_Alr"/>
    <property type="match status" value="1"/>
</dbReference>
<keyword evidence="6" id="KW-1015">Disulfide bond</keyword>
<evidence type="ECO:0000256" key="4">
    <source>
        <dbReference type="ARBA" id="ARBA00022827"/>
    </source>
</evidence>
<dbReference type="PROSITE" id="PS51324">
    <property type="entry name" value="ERV_ALR"/>
    <property type="match status" value="1"/>
</dbReference>
<dbReference type="GO" id="GO:0016971">
    <property type="term" value="F:flavin-dependent sulfhydryl oxidase activity"/>
    <property type="evidence" value="ECO:0007669"/>
    <property type="project" value="InterPro"/>
</dbReference>
<keyword evidence="4" id="KW-0274">FAD</keyword>